<evidence type="ECO:0000313" key="4">
    <source>
        <dbReference type="Proteomes" id="UP001201463"/>
    </source>
</evidence>
<accession>A0ABS8X8H4</accession>
<name>A0ABS8X8H4_9BURK</name>
<dbReference type="Proteomes" id="UP001201463">
    <property type="component" value="Unassembled WGS sequence"/>
</dbReference>
<dbReference type="PANTHER" id="PTHR28008">
    <property type="entry name" value="DOMAIN PROTEIN, PUTATIVE (AFU_ORTHOLOGUE AFUA_3G10980)-RELATED"/>
    <property type="match status" value="1"/>
</dbReference>
<dbReference type="Pfam" id="PF04892">
    <property type="entry name" value="VanZ"/>
    <property type="match status" value="1"/>
</dbReference>
<keyword evidence="4" id="KW-1185">Reference proteome</keyword>
<comment type="caution">
    <text evidence="3">The sequence shown here is derived from an EMBL/GenBank/DDBJ whole genome shotgun (WGS) entry which is preliminary data.</text>
</comment>
<feature type="transmembrane region" description="Helical" evidence="1">
    <location>
        <begin position="74"/>
        <end position="93"/>
    </location>
</feature>
<evidence type="ECO:0000256" key="1">
    <source>
        <dbReference type="SAM" id="Phobius"/>
    </source>
</evidence>
<evidence type="ECO:0000313" key="3">
    <source>
        <dbReference type="EMBL" id="MCE4537011.1"/>
    </source>
</evidence>
<keyword evidence="1" id="KW-0472">Membrane</keyword>
<dbReference type="RefSeq" id="WP_233390726.1">
    <property type="nucleotide sequence ID" value="NZ_JAJTWT010000002.1"/>
</dbReference>
<gene>
    <name evidence="3" type="ORF">LXT12_07080</name>
</gene>
<evidence type="ECO:0000259" key="2">
    <source>
        <dbReference type="Pfam" id="PF04892"/>
    </source>
</evidence>
<keyword evidence="1" id="KW-0812">Transmembrane</keyword>
<feature type="transmembrane region" description="Helical" evidence="1">
    <location>
        <begin position="105"/>
        <end position="122"/>
    </location>
</feature>
<sequence>MPRFILHFCAAPERRVLWRLLLAALLIVITWLALVPAPPRTLTTGWDKSNHALAFASLAFTAVWALWQQPRHWLRLVLALVAYGIAIEIAQSFLPPREADWHDVVADSVGIALGLLVAWPIASRAARRG</sequence>
<feature type="domain" description="VanZ-like" evidence="2">
    <location>
        <begin position="52"/>
        <end position="119"/>
    </location>
</feature>
<dbReference type="InterPro" id="IPR006976">
    <property type="entry name" value="VanZ-like"/>
</dbReference>
<feature type="transmembrane region" description="Helical" evidence="1">
    <location>
        <begin position="49"/>
        <end position="67"/>
    </location>
</feature>
<feature type="transmembrane region" description="Helical" evidence="1">
    <location>
        <begin position="16"/>
        <end position="37"/>
    </location>
</feature>
<protein>
    <submittedName>
        <fullName evidence="3">VanZ family protein</fullName>
    </submittedName>
</protein>
<dbReference type="EMBL" id="JAJTWT010000002">
    <property type="protein sequence ID" value="MCE4537011.1"/>
    <property type="molecule type" value="Genomic_DNA"/>
</dbReference>
<dbReference type="PANTHER" id="PTHR28008:SF1">
    <property type="entry name" value="DOMAIN PROTEIN, PUTATIVE (AFU_ORTHOLOGUE AFUA_3G10980)-RELATED"/>
    <property type="match status" value="1"/>
</dbReference>
<dbReference type="NCBIfam" id="NF037970">
    <property type="entry name" value="vanZ_1"/>
    <property type="match status" value="1"/>
</dbReference>
<organism evidence="3 4">
    <name type="scientific">Pelomonas caseinilytica</name>
    <dbReference type="NCBI Taxonomy" id="2906763"/>
    <lineage>
        <taxon>Bacteria</taxon>
        <taxon>Pseudomonadati</taxon>
        <taxon>Pseudomonadota</taxon>
        <taxon>Betaproteobacteria</taxon>
        <taxon>Burkholderiales</taxon>
        <taxon>Sphaerotilaceae</taxon>
        <taxon>Roseateles</taxon>
    </lineage>
</organism>
<keyword evidence="1" id="KW-1133">Transmembrane helix</keyword>
<reference evidence="3 4" key="1">
    <citation type="submission" date="2021-12" db="EMBL/GenBank/DDBJ databases">
        <title>Genome seq of p7.</title>
        <authorList>
            <person name="Seo T."/>
        </authorList>
    </citation>
    <scope>NUCLEOTIDE SEQUENCE [LARGE SCALE GENOMIC DNA]</scope>
    <source>
        <strain evidence="3 4">P7</strain>
    </source>
</reference>
<proteinExistence type="predicted"/>